<evidence type="ECO:0000256" key="4">
    <source>
        <dbReference type="ARBA" id="ARBA00022827"/>
    </source>
</evidence>
<evidence type="ECO:0000256" key="5">
    <source>
        <dbReference type="ARBA" id="ARBA00023002"/>
    </source>
</evidence>
<accession>A0ABR4ISH6</accession>
<keyword evidence="6" id="KW-0503">Monooxygenase</keyword>
<proteinExistence type="inferred from homology"/>
<dbReference type="InterPro" id="IPR050493">
    <property type="entry name" value="FAD-dep_Monooxygenase_BioMet"/>
</dbReference>
<evidence type="ECO:0000256" key="2">
    <source>
        <dbReference type="ARBA" id="ARBA00007992"/>
    </source>
</evidence>
<keyword evidence="3" id="KW-0285">Flavoprotein</keyword>
<dbReference type="Pfam" id="PF01494">
    <property type="entry name" value="FAD_binding_3"/>
    <property type="match status" value="1"/>
</dbReference>
<evidence type="ECO:0000256" key="3">
    <source>
        <dbReference type="ARBA" id="ARBA00022630"/>
    </source>
</evidence>
<comment type="cofactor">
    <cofactor evidence="1">
        <name>FAD</name>
        <dbReference type="ChEBI" id="CHEBI:57692"/>
    </cofactor>
</comment>
<keyword evidence="5" id="KW-0560">Oxidoreductase</keyword>
<name>A0ABR4ISH6_9EURO</name>
<dbReference type="EMBL" id="JBFXLU010000298">
    <property type="protein sequence ID" value="KAL2830720.1"/>
    <property type="molecule type" value="Genomic_DNA"/>
</dbReference>
<feature type="domain" description="FAD-binding" evidence="7">
    <location>
        <begin position="7"/>
        <end position="347"/>
    </location>
</feature>
<sequence>MAVQMNTDVAIIGGGPAGMATALACTVAGHRVKILERAGEARPAGNILNLWPPAIHALSSMGVDVTSLGAPCLTTFRNAKGKLRATVNLPQKIIDEYHGGFIGLLRPDLYRRMLKALPADAIELNSSVESTVDHGDHVEIKLQGGRSMRARVLIGADGIGSMVRSELWGSTPRRNHNLHIIGGFSFAEVPGLIPNECVISHNRYVQGTYSTILSNGRVGFQWWVLQAWTDEKPAPEDLRAHALSLADGFEGSLSALIKATADDAFQRWPIRDHIPIPHWSKGRITLAGDAAHATSPYAAYGAGMSICDGYFIAQRLHKVDLTDTEAVTRALKEYEALRVQHTTDQVQGAHFLGRLFHHVPFPFTLFRDAVLDYTPFLQQQAGDKNPAEIVEQLDVMGPGITQG</sequence>
<organism evidence="8 9">
    <name type="scientific">Aspergillus pseudoustus</name>
    <dbReference type="NCBI Taxonomy" id="1810923"/>
    <lineage>
        <taxon>Eukaryota</taxon>
        <taxon>Fungi</taxon>
        <taxon>Dikarya</taxon>
        <taxon>Ascomycota</taxon>
        <taxon>Pezizomycotina</taxon>
        <taxon>Eurotiomycetes</taxon>
        <taxon>Eurotiomycetidae</taxon>
        <taxon>Eurotiales</taxon>
        <taxon>Aspergillaceae</taxon>
        <taxon>Aspergillus</taxon>
        <taxon>Aspergillus subgen. Nidulantes</taxon>
    </lineage>
</organism>
<reference evidence="8 9" key="1">
    <citation type="submission" date="2024-07" db="EMBL/GenBank/DDBJ databases">
        <title>Section-level genome sequencing and comparative genomics of Aspergillus sections Usti and Cavernicolus.</title>
        <authorList>
            <consortium name="Lawrence Berkeley National Laboratory"/>
            <person name="Nybo J.L."/>
            <person name="Vesth T.C."/>
            <person name="Theobald S."/>
            <person name="Frisvad J.C."/>
            <person name="Larsen T.O."/>
            <person name="Kjaerboelling I."/>
            <person name="Rothschild-Mancinelli K."/>
            <person name="Lyhne E.K."/>
            <person name="Kogle M.E."/>
            <person name="Barry K."/>
            <person name="Clum A."/>
            <person name="Na H."/>
            <person name="Ledsgaard L."/>
            <person name="Lin J."/>
            <person name="Lipzen A."/>
            <person name="Kuo A."/>
            <person name="Riley R."/>
            <person name="Mondo S."/>
            <person name="Labutti K."/>
            <person name="Haridas S."/>
            <person name="Pangalinan J."/>
            <person name="Salamov A.A."/>
            <person name="Simmons B.A."/>
            <person name="Magnuson J.K."/>
            <person name="Chen J."/>
            <person name="Drula E."/>
            <person name="Henrissat B."/>
            <person name="Wiebenga A."/>
            <person name="Lubbers R.J."/>
            <person name="Gomes A.C."/>
            <person name="Makela M.R."/>
            <person name="Stajich J."/>
            <person name="Grigoriev I.V."/>
            <person name="Mortensen U.H."/>
            <person name="De Vries R.P."/>
            <person name="Baker S.E."/>
            <person name="Andersen M.R."/>
        </authorList>
    </citation>
    <scope>NUCLEOTIDE SEQUENCE [LARGE SCALE GENOMIC DNA]</scope>
    <source>
        <strain evidence="8 9">CBS 123904</strain>
    </source>
</reference>
<dbReference type="SUPFAM" id="SSF51905">
    <property type="entry name" value="FAD/NAD(P)-binding domain"/>
    <property type="match status" value="1"/>
</dbReference>
<evidence type="ECO:0000259" key="7">
    <source>
        <dbReference type="Pfam" id="PF01494"/>
    </source>
</evidence>
<gene>
    <name evidence="8" type="ORF">BJY01DRAFT_260748</name>
</gene>
<comment type="similarity">
    <text evidence="2">Belongs to the paxM FAD-dependent monooxygenase family.</text>
</comment>
<dbReference type="InterPro" id="IPR002938">
    <property type="entry name" value="FAD-bd"/>
</dbReference>
<keyword evidence="4" id="KW-0274">FAD</keyword>
<dbReference type="PANTHER" id="PTHR13789">
    <property type="entry name" value="MONOOXYGENASE"/>
    <property type="match status" value="1"/>
</dbReference>
<dbReference type="Gene3D" id="3.50.50.60">
    <property type="entry name" value="FAD/NAD(P)-binding domain"/>
    <property type="match status" value="1"/>
</dbReference>
<protein>
    <recommendedName>
        <fullName evidence="7">FAD-binding domain-containing protein</fullName>
    </recommendedName>
</protein>
<comment type="caution">
    <text evidence="8">The sequence shown here is derived from an EMBL/GenBank/DDBJ whole genome shotgun (WGS) entry which is preliminary data.</text>
</comment>
<dbReference type="Proteomes" id="UP001610446">
    <property type="component" value="Unassembled WGS sequence"/>
</dbReference>
<evidence type="ECO:0000256" key="6">
    <source>
        <dbReference type="ARBA" id="ARBA00023033"/>
    </source>
</evidence>
<evidence type="ECO:0000313" key="9">
    <source>
        <dbReference type="Proteomes" id="UP001610446"/>
    </source>
</evidence>
<dbReference type="InterPro" id="IPR036188">
    <property type="entry name" value="FAD/NAD-bd_sf"/>
</dbReference>
<evidence type="ECO:0000256" key="1">
    <source>
        <dbReference type="ARBA" id="ARBA00001974"/>
    </source>
</evidence>
<dbReference type="PANTHER" id="PTHR13789:SF318">
    <property type="entry name" value="GERANYLGERANYL DIPHOSPHATE REDUCTASE"/>
    <property type="match status" value="1"/>
</dbReference>
<dbReference type="PRINTS" id="PR00420">
    <property type="entry name" value="RNGMNOXGNASE"/>
</dbReference>
<evidence type="ECO:0000313" key="8">
    <source>
        <dbReference type="EMBL" id="KAL2830720.1"/>
    </source>
</evidence>
<keyword evidence="9" id="KW-1185">Reference proteome</keyword>